<dbReference type="EMBL" id="VFPP01000001">
    <property type="protein sequence ID" value="TQM83283.1"/>
    <property type="molecule type" value="Genomic_DNA"/>
</dbReference>
<accession>A0A543JKD9</accession>
<evidence type="ECO:0000313" key="2">
    <source>
        <dbReference type="Proteomes" id="UP000316628"/>
    </source>
</evidence>
<comment type="caution">
    <text evidence="1">The sequence shown here is derived from an EMBL/GenBank/DDBJ whole genome shotgun (WGS) entry which is preliminary data.</text>
</comment>
<dbReference type="Pfam" id="PF10898">
    <property type="entry name" value="DUF2716"/>
    <property type="match status" value="1"/>
</dbReference>
<protein>
    <submittedName>
        <fullName evidence="1">Uncharacterized protein DUF2716</fullName>
    </submittedName>
</protein>
<reference evidence="1 2" key="1">
    <citation type="submission" date="2019-06" db="EMBL/GenBank/DDBJ databases">
        <title>Sequencing the genomes of 1000 actinobacteria strains.</title>
        <authorList>
            <person name="Klenk H.-P."/>
        </authorList>
    </citation>
    <scope>NUCLEOTIDE SEQUENCE [LARGE SCALE GENOMIC DNA]</scope>
    <source>
        <strain evidence="1 2">DSM 45456</strain>
    </source>
</reference>
<dbReference type="Proteomes" id="UP000316628">
    <property type="component" value="Unassembled WGS sequence"/>
</dbReference>
<proteinExistence type="predicted"/>
<keyword evidence="2" id="KW-1185">Reference proteome</keyword>
<dbReference type="AlphaFoldDB" id="A0A543JKD9"/>
<dbReference type="OrthoDB" id="80999at2"/>
<sequence>MTPGGSRTSVPAVEEDAWVELDRGFQELLRADFVEEFGFRFGVRPEDYPAIREPAPSVTWDLAPLYDAFGESAQPLAQLVCDVLRECTEYWESVVAHDWVHPSVLYRPHRVVDVTDLDGWDVTLIPNGDYTTFVAKDLSFGVFGHPWERSLCFFGEPAVHASQRLNDDLLTRVLRRDGRPEVS</sequence>
<name>A0A543JKD9_9PSEU</name>
<dbReference type="InterPro" id="IPR020323">
    <property type="entry name" value="DUF2716"/>
</dbReference>
<gene>
    <name evidence="1" type="ORF">FHX81_5701</name>
</gene>
<evidence type="ECO:0000313" key="1">
    <source>
        <dbReference type="EMBL" id="TQM83283.1"/>
    </source>
</evidence>
<organism evidence="1 2">
    <name type="scientific">Saccharothrix saharensis</name>
    <dbReference type="NCBI Taxonomy" id="571190"/>
    <lineage>
        <taxon>Bacteria</taxon>
        <taxon>Bacillati</taxon>
        <taxon>Actinomycetota</taxon>
        <taxon>Actinomycetes</taxon>
        <taxon>Pseudonocardiales</taxon>
        <taxon>Pseudonocardiaceae</taxon>
        <taxon>Saccharothrix</taxon>
    </lineage>
</organism>